<organism evidence="2 3">
    <name type="scientific">Mycoplana rhizolycopersici</name>
    <dbReference type="NCBI Taxonomy" id="2746702"/>
    <lineage>
        <taxon>Bacteria</taxon>
        <taxon>Pseudomonadati</taxon>
        <taxon>Pseudomonadota</taxon>
        <taxon>Alphaproteobacteria</taxon>
        <taxon>Hyphomicrobiales</taxon>
        <taxon>Rhizobiaceae</taxon>
        <taxon>Mycoplana</taxon>
    </lineage>
</organism>
<evidence type="ECO:0000313" key="2">
    <source>
        <dbReference type="EMBL" id="NVP55103.1"/>
    </source>
</evidence>
<feature type="chain" id="PRO_5045461492" evidence="1">
    <location>
        <begin position="21"/>
        <end position="116"/>
    </location>
</feature>
<accession>A0ABX2QBJ1</accession>
<sequence>MKTRLVAATIALAHSLPALAQEPTLYEKPAASIAECHETIAQVAPDWRENASFKIKPMAGGREQVFHCLPDGVAEWVCNPKAGTINVAVLIGGTVAACRTVTPGVPVTVTKSMVPG</sequence>
<evidence type="ECO:0000256" key="1">
    <source>
        <dbReference type="SAM" id="SignalP"/>
    </source>
</evidence>
<reference evidence="2 3" key="1">
    <citation type="submission" date="2020-06" db="EMBL/GenBank/DDBJ databases">
        <title>Rhizobium sp.nov. isolated from the tomato plant.</title>
        <authorList>
            <person name="Thin K.K."/>
            <person name="Zhang X."/>
            <person name="He S."/>
        </authorList>
    </citation>
    <scope>NUCLEOTIDE SEQUENCE [LARGE SCALE GENOMIC DNA]</scope>
    <source>
        <strain evidence="2 3">DBTS2</strain>
    </source>
</reference>
<dbReference type="Proteomes" id="UP000659172">
    <property type="component" value="Unassembled WGS sequence"/>
</dbReference>
<gene>
    <name evidence="2" type="ORF">HV823_07535</name>
</gene>
<feature type="signal peptide" evidence="1">
    <location>
        <begin position="1"/>
        <end position="20"/>
    </location>
</feature>
<protein>
    <submittedName>
        <fullName evidence="2">Uncharacterized protein</fullName>
    </submittedName>
</protein>
<evidence type="ECO:0000313" key="3">
    <source>
        <dbReference type="Proteomes" id="UP000659172"/>
    </source>
</evidence>
<keyword evidence="1" id="KW-0732">Signal</keyword>
<proteinExistence type="predicted"/>
<name>A0ABX2QBJ1_9HYPH</name>
<dbReference type="EMBL" id="JABXYK010000004">
    <property type="protein sequence ID" value="NVP55103.1"/>
    <property type="molecule type" value="Genomic_DNA"/>
</dbReference>
<comment type="caution">
    <text evidence="2">The sequence shown here is derived from an EMBL/GenBank/DDBJ whole genome shotgun (WGS) entry which is preliminary data.</text>
</comment>
<keyword evidence="3" id="KW-1185">Reference proteome</keyword>
<dbReference type="RefSeq" id="WP_176949113.1">
    <property type="nucleotide sequence ID" value="NZ_JABXYK010000004.1"/>
</dbReference>